<feature type="domain" description="Sulfatase N-terminal" evidence="2">
    <location>
        <begin position="247"/>
        <end position="531"/>
    </location>
</feature>
<feature type="transmembrane region" description="Helical" evidence="1">
    <location>
        <begin position="70"/>
        <end position="89"/>
    </location>
</feature>
<evidence type="ECO:0000259" key="3">
    <source>
        <dbReference type="Pfam" id="PF11893"/>
    </source>
</evidence>
<dbReference type="InterPro" id="IPR052701">
    <property type="entry name" value="GAG_Ulvan_Degrading_Sulfatases"/>
</dbReference>
<protein>
    <submittedName>
        <fullName evidence="4">Sulfatase-like hydrolase/transferase</fullName>
    </submittedName>
</protein>
<dbReference type="InterPro" id="IPR017850">
    <property type="entry name" value="Alkaline_phosphatase_core_sf"/>
</dbReference>
<gene>
    <name evidence="4" type="ORF">FcAc13_04440</name>
</gene>
<dbReference type="SUPFAM" id="SSF53649">
    <property type="entry name" value="Alkaline phosphatase-like"/>
    <property type="match status" value="1"/>
</dbReference>
<dbReference type="InterPro" id="IPR012159">
    <property type="entry name" value="YejM-like"/>
</dbReference>
<name>A0ABR7QWK7_9GAMM</name>
<reference evidence="4 5" key="1">
    <citation type="submission" date="2020-06" db="EMBL/GenBank/DDBJ databases">
        <title>Frischella cerana isolated from Apis cerana gut homogenate.</title>
        <authorList>
            <person name="Wolter L.A."/>
            <person name="Suenami S."/>
            <person name="Miyazaki R."/>
        </authorList>
    </citation>
    <scope>NUCLEOTIDE SEQUENCE [LARGE SCALE GENOMIC DNA]</scope>
    <source>
        <strain evidence="4 5">Ac13</strain>
    </source>
</reference>
<dbReference type="PANTHER" id="PTHR43751:SF3">
    <property type="entry name" value="SULFATASE N-TERMINAL DOMAIN-CONTAINING PROTEIN"/>
    <property type="match status" value="1"/>
</dbReference>
<keyword evidence="1" id="KW-1133">Transmembrane helix</keyword>
<dbReference type="InterPro" id="IPR000917">
    <property type="entry name" value="Sulfatase_N"/>
</dbReference>
<dbReference type="InterPro" id="IPR024588">
    <property type="entry name" value="YejM_N"/>
</dbReference>
<dbReference type="CDD" id="cd16148">
    <property type="entry name" value="sulfatase_like"/>
    <property type="match status" value="1"/>
</dbReference>
<evidence type="ECO:0000256" key="1">
    <source>
        <dbReference type="SAM" id="Phobius"/>
    </source>
</evidence>
<dbReference type="PANTHER" id="PTHR43751">
    <property type="entry name" value="SULFATASE"/>
    <property type="match status" value="1"/>
</dbReference>
<feature type="transmembrane region" description="Helical" evidence="1">
    <location>
        <begin position="117"/>
        <end position="143"/>
    </location>
</feature>
<dbReference type="Gene3D" id="3.40.720.10">
    <property type="entry name" value="Alkaline Phosphatase, subunit A"/>
    <property type="match status" value="1"/>
</dbReference>
<keyword evidence="5" id="KW-1185">Reference proteome</keyword>
<feature type="transmembrane region" description="Helical" evidence="1">
    <location>
        <begin position="35"/>
        <end position="63"/>
    </location>
</feature>
<keyword evidence="1" id="KW-0472">Membrane</keyword>
<evidence type="ECO:0000259" key="2">
    <source>
        <dbReference type="Pfam" id="PF00884"/>
    </source>
</evidence>
<organism evidence="4 5">
    <name type="scientific">Frischella japonica</name>
    <dbReference type="NCBI Taxonomy" id="2741544"/>
    <lineage>
        <taxon>Bacteria</taxon>
        <taxon>Pseudomonadati</taxon>
        <taxon>Pseudomonadota</taxon>
        <taxon>Gammaproteobacteria</taxon>
        <taxon>Orbales</taxon>
        <taxon>Orbaceae</taxon>
        <taxon>Frischella</taxon>
    </lineage>
</organism>
<accession>A0ABR7QWK7</accession>
<dbReference type="Pfam" id="PF00884">
    <property type="entry name" value="Sulfatase"/>
    <property type="match status" value="1"/>
</dbReference>
<comment type="caution">
    <text evidence="4">The sequence shown here is derived from an EMBL/GenBank/DDBJ whole genome shotgun (WGS) entry which is preliminary data.</text>
</comment>
<dbReference type="EMBL" id="JABURY010000010">
    <property type="protein sequence ID" value="MBC9130554.1"/>
    <property type="molecule type" value="Genomic_DNA"/>
</dbReference>
<dbReference type="PIRSF" id="PIRSF004950">
    <property type="entry name" value="Mmb_sulf_HI0842"/>
    <property type="match status" value="1"/>
</dbReference>
<evidence type="ECO:0000313" key="5">
    <source>
        <dbReference type="Proteomes" id="UP000651208"/>
    </source>
</evidence>
<feature type="transmembrane region" description="Helical" evidence="1">
    <location>
        <begin position="163"/>
        <end position="187"/>
    </location>
</feature>
<evidence type="ECO:0000313" key="4">
    <source>
        <dbReference type="EMBL" id="MBC9130554.1"/>
    </source>
</evidence>
<sequence length="615" mass="71170">MKKLFIFLLLNVLFSSLVAIKYFLVPGISLNCISILFAFFAVLSQTFIFYLLLSIICFSLLLCIRKTPRFLHNILLAVIFGATLIMLYIDTVTFEQYRFHINQSVLSLVLSGQVVDFSMATCLLMFVLILSVILIEYTILCLIDRYLNNQALQAKTKRKWLKISLIFFIFSLLMSNIVYMISAYYAYAPIVVIKEYIPHYYPLTSKKIMGIFDKEGLQKNIRTTVNFKSNVIYPKHSLQIASNPNPKNIIFIVLDSWRYDTFNQENTPNTYKFVQQHDGVIFNNHYSTGNATRTGIFGLFYGIPGTYWQSFFNNSIPSLFVTTLQKENYNIGIFSSAKISAPEFDRTAFVSIENLRINSAGNSASERDVNLTKDWLTWFNSRDTSRPSFSFLFYDQPHGYDFLKDLDLKYQPISDINYLSLSNDTNPEPIFNRYKMSVYSVDYLLQQVYTELENSGTLDNTIIIITGDHSQEMNDNHMGFWGHNGNYTDAQTKVPFIVIGSNGEEAYQLNKNALANVLTSHEDVVPSLMKHYLSVTNDIQDYSTGYDLFRPISNRNWLLMSNYSSYAVRTPKNIYLVNSVGFSHYMDQYNKTVDDVPNYQYIHQALNNMKYFYEH</sequence>
<proteinExistence type="predicted"/>
<keyword evidence="1" id="KW-0812">Transmembrane</keyword>
<dbReference type="Proteomes" id="UP000651208">
    <property type="component" value="Unassembled WGS sequence"/>
</dbReference>
<dbReference type="RefSeq" id="WP_187755001.1">
    <property type="nucleotide sequence ID" value="NZ_JABURY010000010.1"/>
</dbReference>
<feature type="domain" description="Inner membrane protein YejM N-terminal" evidence="3">
    <location>
        <begin position="6"/>
        <end position="240"/>
    </location>
</feature>
<dbReference type="Pfam" id="PF11893">
    <property type="entry name" value="DUF3413"/>
    <property type="match status" value="1"/>
</dbReference>